<feature type="non-terminal residue" evidence="2">
    <location>
        <position position="62"/>
    </location>
</feature>
<dbReference type="SUPFAM" id="SSF51971">
    <property type="entry name" value="Nucleotide-binding domain"/>
    <property type="match status" value="1"/>
</dbReference>
<protein>
    <submittedName>
        <fullName evidence="2">Uncharacterized protein</fullName>
    </submittedName>
</protein>
<dbReference type="Pfam" id="PF13450">
    <property type="entry name" value="NAD_binding_8"/>
    <property type="match status" value="1"/>
</dbReference>
<dbReference type="AlphaFoldDB" id="A0A443QMQ4"/>
<evidence type="ECO:0000313" key="2">
    <source>
        <dbReference type="EMBL" id="RWS04326.1"/>
    </source>
</evidence>
<dbReference type="Gene3D" id="3.50.50.60">
    <property type="entry name" value="FAD/NAD(P)-binding domain"/>
    <property type="match status" value="1"/>
</dbReference>
<dbReference type="Proteomes" id="UP000288716">
    <property type="component" value="Unassembled WGS sequence"/>
</dbReference>
<accession>A0A443QMQ4</accession>
<keyword evidence="1" id="KW-0812">Transmembrane</keyword>
<name>A0A443QMQ4_9ACAR</name>
<proteinExistence type="predicted"/>
<organism evidence="2 3">
    <name type="scientific">Leptotrombidium deliense</name>
    <dbReference type="NCBI Taxonomy" id="299467"/>
    <lineage>
        <taxon>Eukaryota</taxon>
        <taxon>Metazoa</taxon>
        <taxon>Ecdysozoa</taxon>
        <taxon>Arthropoda</taxon>
        <taxon>Chelicerata</taxon>
        <taxon>Arachnida</taxon>
        <taxon>Acari</taxon>
        <taxon>Acariformes</taxon>
        <taxon>Trombidiformes</taxon>
        <taxon>Prostigmata</taxon>
        <taxon>Anystina</taxon>
        <taxon>Parasitengona</taxon>
        <taxon>Trombiculoidea</taxon>
        <taxon>Trombiculidae</taxon>
        <taxon>Leptotrombidium</taxon>
    </lineage>
</organism>
<gene>
    <name evidence="2" type="ORF">B4U80_14754</name>
</gene>
<dbReference type="EMBL" id="NCKV01053794">
    <property type="protein sequence ID" value="RWS04326.1"/>
    <property type="molecule type" value="Genomic_DNA"/>
</dbReference>
<sequence length="62" mass="6922">MLLCLNEKKATDLARLVGEIKVSIVGAGITALYAALLLNHLEINYEILEDSNRIGYLDTYRI</sequence>
<reference evidence="2 3" key="1">
    <citation type="journal article" date="2018" name="Gigascience">
        <title>Genomes of trombidid mites reveal novel predicted allergens and laterally-transferred genes associated with secondary metabolism.</title>
        <authorList>
            <person name="Dong X."/>
            <person name="Chaisiri K."/>
            <person name="Xia D."/>
            <person name="Armstrong S.D."/>
            <person name="Fang Y."/>
            <person name="Donnelly M.J."/>
            <person name="Kadowaki T."/>
            <person name="McGarry J.W."/>
            <person name="Darby A.C."/>
            <person name="Makepeace B.L."/>
        </authorList>
    </citation>
    <scope>NUCLEOTIDE SEQUENCE [LARGE SCALE GENOMIC DNA]</scope>
    <source>
        <strain evidence="2">UoL-UT</strain>
    </source>
</reference>
<dbReference type="InterPro" id="IPR036188">
    <property type="entry name" value="FAD/NAD-bd_sf"/>
</dbReference>
<keyword evidence="1" id="KW-0472">Membrane</keyword>
<keyword evidence="1" id="KW-1133">Transmembrane helix</keyword>
<keyword evidence="3" id="KW-1185">Reference proteome</keyword>
<dbReference type="OrthoDB" id="10029326at2759"/>
<comment type="caution">
    <text evidence="2">The sequence shown here is derived from an EMBL/GenBank/DDBJ whole genome shotgun (WGS) entry which is preliminary data.</text>
</comment>
<feature type="transmembrane region" description="Helical" evidence="1">
    <location>
        <begin position="20"/>
        <end position="38"/>
    </location>
</feature>
<evidence type="ECO:0000313" key="3">
    <source>
        <dbReference type="Proteomes" id="UP000288716"/>
    </source>
</evidence>
<evidence type="ECO:0000256" key="1">
    <source>
        <dbReference type="SAM" id="Phobius"/>
    </source>
</evidence>
<dbReference type="VEuPathDB" id="VectorBase:LDEU014262"/>